<evidence type="ECO:0000313" key="2">
    <source>
        <dbReference type="Proteomes" id="UP001652431"/>
    </source>
</evidence>
<dbReference type="RefSeq" id="WP_158367981.1">
    <property type="nucleotide sequence ID" value="NZ_JAOQJU010000002.1"/>
</dbReference>
<dbReference type="Pfam" id="PF14056">
    <property type="entry name" value="DUF4250"/>
    <property type="match status" value="1"/>
</dbReference>
<accession>A0ABT2RJC5</accession>
<keyword evidence="2" id="KW-1185">Reference proteome</keyword>
<name>A0ABT2RJC5_9FIRM</name>
<evidence type="ECO:0000313" key="1">
    <source>
        <dbReference type="EMBL" id="MCU6685509.1"/>
    </source>
</evidence>
<dbReference type="Proteomes" id="UP001652431">
    <property type="component" value="Unassembled WGS sequence"/>
</dbReference>
<dbReference type="InterPro" id="IPR025346">
    <property type="entry name" value="DUF4250"/>
</dbReference>
<comment type="caution">
    <text evidence="1">The sequence shown here is derived from an EMBL/GenBank/DDBJ whole genome shotgun (WGS) entry which is preliminary data.</text>
</comment>
<proteinExistence type="predicted"/>
<gene>
    <name evidence="1" type="ORF">OCV99_02880</name>
</gene>
<organism evidence="1 2">
    <name type="scientific">Dorea acetigenes</name>
    <dbReference type="NCBI Taxonomy" id="2981787"/>
    <lineage>
        <taxon>Bacteria</taxon>
        <taxon>Bacillati</taxon>
        <taxon>Bacillota</taxon>
        <taxon>Clostridia</taxon>
        <taxon>Lachnospirales</taxon>
        <taxon>Lachnospiraceae</taxon>
        <taxon>Dorea</taxon>
    </lineage>
</organism>
<reference evidence="1 2" key="1">
    <citation type="journal article" date="2021" name="ISME Commun">
        <title>Automated analysis of genomic sequences facilitates high-throughput and comprehensive description of bacteria.</title>
        <authorList>
            <person name="Hitch T.C.A."/>
        </authorList>
    </citation>
    <scope>NUCLEOTIDE SEQUENCE [LARGE SCALE GENOMIC DNA]</scope>
    <source>
        <strain evidence="1 2">Sanger_03</strain>
    </source>
</reference>
<sequence>MELPKDPMLLLSVINTKLRDYYDSLDALCEDMDAEKEWIINTLKGMDYEYDESRNQFI</sequence>
<dbReference type="EMBL" id="JAOQJU010000002">
    <property type="protein sequence ID" value="MCU6685509.1"/>
    <property type="molecule type" value="Genomic_DNA"/>
</dbReference>
<protein>
    <submittedName>
        <fullName evidence="1">DUF4250 domain-containing protein</fullName>
    </submittedName>
</protein>